<organism evidence="1">
    <name type="scientific">Myoviridae sp. ctIty1</name>
    <dbReference type="NCBI Taxonomy" id="2827673"/>
    <lineage>
        <taxon>Viruses</taxon>
        <taxon>Duplodnaviria</taxon>
        <taxon>Heunggongvirae</taxon>
        <taxon>Uroviricota</taxon>
        <taxon>Caudoviricetes</taxon>
    </lineage>
</organism>
<dbReference type="InterPro" id="IPR032675">
    <property type="entry name" value="LRR_dom_sf"/>
</dbReference>
<protein>
    <submittedName>
        <fullName evidence="1">Leucine-rich repeat protein</fullName>
    </submittedName>
</protein>
<proteinExistence type="predicted"/>
<dbReference type="PANTHER" id="PTHR45661">
    <property type="entry name" value="SURFACE ANTIGEN"/>
    <property type="match status" value="1"/>
</dbReference>
<sequence length="1358" mass="155239">MYTKLVTKVVTIPIPFKDSYYDGPSHNRKQIDGLENIILSQIENDSTDSENKIYPIWQYWREIDRISGNSTYDRTDSEYLLNSSVLFDLSSVYVPKPNENVLKITFKTNQIGLDRLRTSDPKNIKTIDSPIEATSIFSIFDKYTTVPIVNIIAGDKGNFEDELYKAYPRLSKMANFNPLNPNKNGEIISLYNPILTVEFLKGDGCKVTFSADEIPTEEKIIPKYNLNSLYSVFAINGYITDEADHRNTEFYRYNIQPTQQALSVKANGVYDSYIQVEYGTLQNYVDENPLITGDFEYVQGEENKDLLDCTVELSKTDMEVEFPLTISVIEKKRYEGPVDPKYIRRTNQKTTDFQIIEELESKFKDRCCLCTGIKYDDIQVFVEVTSGHLYPLKYIIDDKNNMVFEDNKYAANLPLYAGSKRQFLYNRYMIDKDTNYLSLGEEFKSGWDPKRYMIFKNGHLLNNSIYQIIAPNFTNGVKYKRIYSASTFKESDYVDVFYIECDDNFTHVPYNHDVYMSSKVVYPEKNNQTVVRVPYPYKSYPRGNKYFFVFNKDGIYLDKRKQYTLSEDGDFITLYETRALQKTETTVDCLVFVFPYVRADFEVDGEYSEDGKLENSGITFVYSYADGGTDTGLLDFKPVFNSYELTKDNFLLFGNTTYIDPSRYELLSNGKIQLLDPVDIRHCKYAQYVMVIFNNIGILEEYKENSSENLRFNIKVQQVTAKQDNQVTFELPDGIGYNTKFLAFAGSLSLDESERYAYNPVTKTLTLTEPDYSLDAGRNLTIVTVEDLEAKGGFTERVDFEKIEFPITAKTIISIPSWYIDQMKITPNNIALFINGVFITPERYTLKGNVIVHTYKNDRQFNSDKTITILYFYKKRVSSAEDGIEGPYELFNMTRDHDDIWFDEMYAKPTLAGKAVDFTQNIIYGRLEYMEDLSNWYTRVLISGNVEYSQDHPVSLDFISGNLQLYYNAPIAADINATIDDLDVEWYKVSPNLNGREVDTLYRLPDMAKYVLIANNVGAIHTKMNQDNSFYSIFTDNDDIVAIKFEPTTSLETITPYTFRGMTKLAYVAFDRNNKRISPYAFAITPKLRSVKLVPEIKVEENAFGLLDTLYIAENANVADNAFEPAKNIRISYDKTSENYIIDNTPENRVGTSEVEVPLSVKVIQSYQFYGFNNLTRMDLENTVLKIMPAAFKNCGNLSAIKLKPNLTYIGSGAFSNSGLNELNIPSTVTTMEEGVCKGATKLTRVVIPNSIESILEYSFYGCDKLNEVVIEDAVEPTLGVRGKGLKYIADYAFGSNELTEITIPASVKTIAKNAFANCPNLRTINIAEYPGSHVSDLSAQSIDNAPWGAPNARVNYL</sequence>
<evidence type="ECO:0000313" key="1">
    <source>
        <dbReference type="EMBL" id="DAF62212.1"/>
    </source>
</evidence>
<dbReference type="Pfam" id="PF13306">
    <property type="entry name" value="LRR_5"/>
    <property type="match status" value="3"/>
</dbReference>
<dbReference type="SUPFAM" id="SSF52058">
    <property type="entry name" value="L domain-like"/>
    <property type="match status" value="1"/>
</dbReference>
<name>A0A8S5TFX2_9CAUD</name>
<dbReference type="InterPro" id="IPR053139">
    <property type="entry name" value="Surface_bspA-like"/>
</dbReference>
<dbReference type="EMBL" id="BK032823">
    <property type="protein sequence ID" value="DAF62212.1"/>
    <property type="molecule type" value="Genomic_DNA"/>
</dbReference>
<reference evidence="1" key="1">
    <citation type="journal article" date="2021" name="Proc. Natl. Acad. Sci. U.S.A.">
        <title>A Catalog of Tens of Thousands of Viruses from Human Metagenomes Reveals Hidden Associations with Chronic Diseases.</title>
        <authorList>
            <person name="Tisza M.J."/>
            <person name="Buck C.B."/>
        </authorList>
    </citation>
    <scope>NUCLEOTIDE SEQUENCE</scope>
    <source>
        <strain evidence="1">CtIty1</strain>
    </source>
</reference>
<dbReference type="InterPro" id="IPR026906">
    <property type="entry name" value="LRR_5"/>
</dbReference>
<dbReference type="Gene3D" id="3.80.10.10">
    <property type="entry name" value="Ribonuclease Inhibitor"/>
    <property type="match status" value="3"/>
</dbReference>
<accession>A0A8S5TFX2</accession>
<dbReference type="PANTHER" id="PTHR45661:SF3">
    <property type="entry name" value="IG-LIKE DOMAIN-CONTAINING PROTEIN"/>
    <property type="match status" value="1"/>
</dbReference>